<evidence type="ECO:0000313" key="2">
    <source>
        <dbReference type="Proteomes" id="UP001597267"/>
    </source>
</evidence>
<name>A0ABW4J2Y1_9LACO</name>
<gene>
    <name evidence="1" type="ORF">ACFQ5M_00310</name>
</gene>
<reference evidence="2" key="1">
    <citation type="journal article" date="2019" name="Int. J. Syst. Evol. Microbiol.">
        <title>The Global Catalogue of Microorganisms (GCM) 10K type strain sequencing project: providing services to taxonomists for standard genome sequencing and annotation.</title>
        <authorList>
            <consortium name="The Broad Institute Genomics Platform"/>
            <consortium name="The Broad Institute Genome Sequencing Center for Infectious Disease"/>
            <person name="Wu L."/>
            <person name="Ma J."/>
        </authorList>
    </citation>
    <scope>NUCLEOTIDE SEQUENCE [LARGE SCALE GENOMIC DNA]</scope>
    <source>
        <strain evidence="2">CCM 8896</strain>
    </source>
</reference>
<dbReference type="Proteomes" id="UP001597267">
    <property type="component" value="Unassembled WGS sequence"/>
</dbReference>
<keyword evidence="2" id="KW-1185">Reference proteome</keyword>
<protein>
    <recommendedName>
        <fullName evidence="3">IpaB/EvcA family protein</fullName>
    </recommendedName>
</protein>
<organism evidence="1 2">
    <name type="scientific">Agrilactobacillus yilanensis</name>
    <dbReference type="NCBI Taxonomy" id="2485997"/>
    <lineage>
        <taxon>Bacteria</taxon>
        <taxon>Bacillati</taxon>
        <taxon>Bacillota</taxon>
        <taxon>Bacilli</taxon>
        <taxon>Lactobacillales</taxon>
        <taxon>Lactobacillaceae</taxon>
        <taxon>Agrilactobacillus</taxon>
    </lineage>
</organism>
<dbReference type="EMBL" id="JBHTOP010000001">
    <property type="protein sequence ID" value="MFD1670532.1"/>
    <property type="molecule type" value="Genomic_DNA"/>
</dbReference>
<comment type="caution">
    <text evidence="1">The sequence shown here is derived from an EMBL/GenBank/DDBJ whole genome shotgun (WGS) entry which is preliminary data.</text>
</comment>
<dbReference type="RefSeq" id="WP_225423663.1">
    <property type="nucleotide sequence ID" value="NZ_JBHTOP010000001.1"/>
</dbReference>
<evidence type="ECO:0008006" key="3">
    <source>
        <dbReference type="Google" id="ProtNLM"/>
    </source>
</evidence>
<proteinExistence type="predicted"/>
<sequence length="283" mass="32036">MHDQSQQIPHKDGTLEIKVTDTTNVNYTLSHELWHMLLKFQGYSQLQFPLTTGTPQLDEQIGATATALYNAAAHVLILAAQKEAGLIDERVESAFMAGVYNSVPAEDPNDKQDQLLIFRVLSLLDTFVFWQGNLNDLSNDLLLKYPESFPYAKQLYQTLTAKKIDGPFAFRRSVVALFKAFANILETLGYVPLNHAEFAVLTPVFSQRQLRLTLNQTLEVLHSEYTNLKTHQRAYVAVGKTDRQAAFVFENLAPETSPAQFQQLYEQPLEKVLKANQITYGIR</sequence>
<evidence type="ECO:0000313" key="1">
    <source>
        <dbReference type="EMBL" id="MFD1670532.1"/>
    </source>
</evidence>
<accession>A0ABW4J2Y1</accession>